<reference evidence="2" key="1">
    <citation type="submission" date="2022-06" db="EMBL/GenBank/DDBJ databases">
        <title>Alkalimarinus sp. nov., isolated from gut of a Alitta virens.</title>
        <authorList>
            <person name="Yang A.I."/>
            <person name="Shin N.-R."/>
        </authorList>
    </citation>
    <scope>NUCLEOTIDE SEQUENCE</scope>
    <source>
        <strain evidence="2">A2M4</strain>
    </source>
</reference>
<name>A0ABY6MYX3_9ALTE</name>
<feature type="domain" description="MaoC-like" evidence="1">
    <location>
        <begin position="188"/>
        <end position="283"/>
    </location>
</feature>
<dbReference type="SUPFAM" id="SSF54637">
    <property type="entry name" value="Thioesterase/thiol ester dehydrase-isomerase"/>
    <property type="match status" value="1"/>
</dbReference>
<sequence length="291" mass="33048">MMSQTMNQTTTMHLSESPNIFALLSRAALPKKPSDTIAIPELSVDLKGIKTDPTLLKEYSRVCGFKLKPRLPSTLPHIMAFPLHMKLLTNNKFPLPLLGLVHYKNSITQHRPLNINEVFDMQCQLTNSHKTDMGIKFDIVSTVTVGKKVVWEETSTFLHRSKKKTVNSQKTRKTLPHYDNTESWKLAASLGRQYAKVSNDFNLIHLFAWSAKAFGFNRAIVHGMWSKTRCIAALTETLGDKAFKVDVNFKLPIFLPSSVLFNWQKANDTINFQLLDKNRTKPHLSGKITLL</sequence>
<evidence type="ECO:0000313" key="2">
    <source>
        <dbReference type="EMBL" id="UZE95051.1"/>
    </source>
</evidence>
<proteinExistence type="predicted"/>
<dbReference type="PANTHER" id="PTHR43841:SF1">
    <property type="entry name" value="3-HYDROXYACYL-THIOESTER DEHYDRATASE X"/>
    <property type="match status" value="1"/>
</dbReference>
<organism evidence="2 3">
    <name type="scientific">Alkalimarinus alittae</name>
    <dbReference type="NCBI Taxonomy" id="2961619"/>
    <lineage>
        <taxon>Bacteria</taxon>
        <taxon>Pseudomonadati</taxon>
        <taxon>Pseudomonadota</taxon>
        <taxon>Gammaproteobacteria</taxon>
        <taxon>Alteromonadales</taxon>
        <taxon>Alteromonadaceae</taxon>
        <taxon>Alkalimarinus</taxon>
    </lineage>
</organism>
<gene>
    <name evidence="2" type="ORF">NKI27_13355</name>
</gene>
<dbReference type="Pfam" id="PF01575">
    <property type="entry name" value="MaoC_dehydratas"/>
    <property type="match status" value="1"/>
</dbReference>
<dbReference type="Gene3D" id="3.10.129.10">
    <property type="entry name" value="Hotdog Thioesterase"/>
    <property type="match status" value="1"/>
</dbReference>
<keyword evidence="3" id="KW-1185">Reference proteome</keyword>
<accession>A0ABY6MYX3</accession>
<protein>
    <submittedName>
        <fullName evidence="2">Dehydratase</fullName>
    </submittedName>
</protein>
<evidence type="ECO:0000259" key="1">
    <source>
        <dbReference type="Pfam" id="PF01575"/>
    </source>
</evidence>
<dbReference type="Proteomes" id="UP001163739">
    <property type="component" value="Chromosome"/>
</dbReference>
<dbReference type="EMBL" id="CP100390">
    <property type="protein sequence ID" value="UZE95051.1"/>
    <property type="molecule type" value="Genomic_DNA"/>
</dbReference>
<dbReference type="RefSeq" id="WP_265046543.1">
    <property type="nucleotide sequence ID" value="NZ_CP100390.1"/>
</dbReference>
<dbReference type="PANTHER" id="PTHR43841">
    <property type="entry name" value="3-HYDROXYACYL-THIOESTER DEHYDRATASE HTDX-RELATED"/>
    <property type="match status" value="1"/>
</dbReference>
<evidence type="ECO:0000313" key="3">
    <source>
        <dbReference type="Proteomes" id="UP001163739"/>
    </source>
</evidence>
<dbReference type="InterPro" id="IPR029069">
    <property type="entry name" value="HotDog_dom_sf"/>
</dbReference>
<dbReference type="InterPro" id="IPR002539">
    <property type="entry name" value="MaoC-like_dom"/>
</dbReference>